<keyword evidence="4" id="KW-0677">Repeat</keyword>
<keyword evidence="5" id="KW-0391">Immunity</keyword>
<dbReference type="CDD" id="cd00033">
    <property type="entry name" value="CCP"/>
    <property type="match status" value="2"/>
</dbReference>
<proteinExistence type="predicted"/>
<dbReference type="PANTHER" id="PTHR45656:SF4">
    <property type="entry name" value="PROTEIN CBR-CLEC-78"/>
    <property type="match status" value="1"/>
</dbReference>
<protein>
    <submittedName>
        <fullName evidence="12">Apolipoprotein R-like</fullName>
    </submittedName>
</protein>
<evidence type="ECO:0000256" key="5">
    <source>
        <dbReference type="ARBA" id="ARBA00022859"/>
    </source>
</evidence>
<evidence type="ECO:0000256" key="8">
    <source>
        <dbReference type="ARBA" id="ARBA00023180"/>
    </source>
</evidence>
<evidence type="ECO:0000256" key="6">
    <source>
        <dbReference type="ARBA" id="ARBA00022875"/>
    </source>
</evidence>
<accession>A0A8C2VTP7</accession>
<dbReference type="GO" id="GO:0045087">
    <property type="term" value="P:innate immune response"/>
    <property type="evidence" value="ECO:0007669"/>
    <property type="project" value="UniProtKB-KW"/>
</dbReference>
<dbReference type="AlphaFoldDB" id="A0A8C2VTP7"/>
<organism evidence="12 13">
    <name type="scientific">Chinchilla lanigera</name>
    <name type="common">Long-tailed chinchilla</name>
    <name type="synonym">Chinchilla villidera</name>
    <dbReference type="NCBI Taxonomy" id="34839"/>
    <lineage>
        <taxon>Eukaryota</taxon>
        <taxon>Metazoa</taxon>
        <taxon>Chordata</taxon>
        <taxon>Craniata</taxon>
        <taxon>Vertebrata</taxon>
        <taxon>Euteleostomi</taxon>
        <taxon>Mammalia</taxon>
        <taxon>Eutheria</taxon>
        <taxon>Euarchontoglires</taxon>
        <taxon>Glires</taxon>
        <taxon>Rodentia</taxon>
        <taxon>Hystricomorpha</taxon>
        <taxon>Chinchillidae</taxon>
        <taxon>Chinchilla</taxon>
    </lineage>
</organism>
<dbReference type="SMART" id="SM00032">
    <property type="entry name" value="CCP"/>
    <property type="match status" value="2"/>
</dbReference>
<dbReference type="InterPro" id="IPR040514">
    <property type="entry name" value="C4bp_oligo"/>
</dbReference>
<feature type="chain" id="PRO_5034984069" evidence="10">
    <location>
        <begin position="42"/>
        <end position="211"/>
    </location>
</feature>
<feature type="disulfide bond" evidence="9">
    <location>
        <begin position="128"/>
        <end position="155"/>
    </location>
</feature>
<dbReference type="Ensembl" id="ENSCLAT00000019690.1">
    <property type="protein sequence ID" value="ENSCLAP00000019497.1"/>
    <property type="gene ID" value="ENSCLAG00000013380.1"/>
</dbReference>
<keyword evidence="3 10" id="KW-0732">Signal</keyword>
<name>A0A8C2VTP7_CHILA</name>
<keyword evidence="13" id="KW-1185">Reference proteome</keyword>
<sequence>MLSPSAFSRSLFTMPSKLQRILPALWLLGVLSLMWCPPVLCGCPSPPSIAHGHHKRVNAYNIFKYEVAYECDEGYGLVGQAKLTCSSSHWSPEAPLCKALCLEPKIENGKLSVNKPKYIESENVTIFCDSGFGVVGSRSITCSGNGTWYPEVPKCDWEVPEGCEQVVAGRKLMQCLPSLEDVKMALEVYKLSLENELLELQRDKPRQPTLE</sequence>
<dbReference type="Gene3D" id="2.10.70.10">
    <property type="entry name" value="Complement Module, domain 1"/>
    <property type="match status" value="2"/>
</dbReference>
<dbReference type="SUPFAM" id="SSF57535">
    <property type="entry name" value="Complement control module/SCR domain"/>
    <property type="match status" value="2"/>
</dbReference>
<evidence type="ECO:0000259" key="11">
    <source>
        <dbReference type="PROSITE" id="PS50923"/>
    </source>
</evidence>
<evidence type="ECO:0000256" key="3">
    <source>
        <dbReference type="ARBA" id="ARBA00022729"/>
    </source>
</evidence>
<feature type="domain" description="Sushi" evidence="11">
    <location>
        <begin position="99"/>
        <end position="157"/>
    </location>
</feature>
<dbReference type="Proteomes" id="UP000694398">
    <property type="component" value="Unassembled WGS sequence"/>
</dbReference>
<dbReference type="RefSeq" id="XP_005375482.1">
    <property type="nucleotide sequence ID" value="XM_005375425.2"/>
</dbReference>
<feature type="domain" description="Sushi" evidence="11">
    <location>
        <begin position="41"/>
        <end position="98"/>
    </location>
</feature>
<dbReference type="OMA" id="ITCRNSR"/>
<dbReference type="GO" id="GO:0006958">
    <property type="term" value="P:complement activation, classical pathway"/>
    <property type="evidence" value="ECO:0007669"/>
    <property type="project" value="UniProtKB-KW"/>
</dbReference>
<dbReference type="Pfam" id="PF00084">
    <property type="entry name" value="Sushi"/>
    <property type="match status" value="2"/>
</dbReference>
<keyword evidence="1" id="KW-0399">Innate immunity</keyword>
<reference evidence="12" key="1">
    <citation type="submission" date="2025-08" db="UniProtKB">
        <authorList>
            <consortium name="Ensembl"/>
        </authorList>
    </citation>
    <scope>IDENTIFICATION</scope>
</reference>
<feature type="signal peptide" evidence="10">
    <location>
        <begin position="1"/>
        <end position="41"/>
    </location>
</feature>
<evidence type="ECO:0000256" key="10">
    <source>
        <dbReference type="SAM" id="SignalP"/>
    </source>
</evidence>
<dbReference type="Pfam" id="PF18453">
    <property type="entry name" value="C4bp_oligo"/>
    <property type="match status" value="1"/>
</dbReference>
<dbReference type="InterPro" id="IPR051277">
    <property type="entry name" value="SEZ6_CSMD_C4BPB_Regulators"/>
</dbReference>
<dbReference type="PROSITE" id="PS50923">
    <property type="entry name" value="SUSHI"/>
    <property type="match status" value="2"/>
</dbReference>
<keyword evidence="2 9" id="KW-0768">Sushi</keyword>
<dbReference type="Gene3D" id="1.20.5.3730">
    <property type="match status" value="1"/>
</dbReference>
<dbReference type="OrthoDB" id="8961654at2759"/>
<evidence type="ECO:0000256" key="1">
    <source>
        <dbReference type="ARBA" id="ARBA00022588"/>
    </source>
</evidence>
<dbReference type="GeneID" id="102029043"/>
<comment type="caution">
    <text evidence="9">Lacks conserved residue(s) required for the propagation of feature annotation.</text>
</comment>
<keyword evidence="8" id="KW-0325">Glycoprotein</keyword>
<keyword evidence="6" id="KW-0180">Complement pathway</keyword>
<evidence type="ECO:0000256" key="4">
    <source>
        <dbReference type="ARBA" id="ARBA00022737"/>
    </source>
</evidence>
<keyword evidence="7 9" id="KW-1015">Disulfide bond</keyword>
<dbReference type="InterPro" id="IPR035976">
    <property type="entry name" value="Sushi/SCR/CCP_sf"/>
</dbReference>
<evidence type="ECO:0000256" key="9">
    <source>
        <dbReference type="PROSITE-ProRule" id="PRU00302"/>
    </source>
</evidence>
<evidence type="ECO:0000313" key="12">
    <source>
        <dbReference type="Ensembl" id="ENSCLAP00000019497.1"/>
    </source>
</evidence>
<dbReference type="FunFam" id="2.10.70.10:FF:000014">
    <property type="entry name" value="Membrane cofactor protein"/>
    <property type="match status" value="1"/>
</dbReference>
<gene>
    <name evidence="12" type="primary">LOC102029043</name>
</gene>
<dbReference type="PANTHER" id="PTHR45656">
    <property type="entry name" value="PROTEIN CBR-CLEC-78"/>
    <property type="match status" value="1"/>
</dbReference>
<dbReference type="FunFam" id="2.10.70.10:FF:000070">
    <property type="entry name" value="Complement C3d receptor 2"/>
    <property type="match status" value="1"/>
</dbReference>
<evidence type="ECO:0000256" key="2">
    <source>
        <dbReference type="ARBA" id="ARBA00022659"/>
    </source>
</evidence>
<dbReference type="GeneTree" id="ENSGT00940000154640"/>
<dbReference type="InterPro" id="IPR000436">
    <property type="entry name" value="Sushi_SCR_CCP_dom"/>
</dbReference>
<reference evidence="12" key="2">
    <citation type="submission" date="2025-09" db="UniProtKB">
        <authorList>
            <consortium name="Ensembl"/>
        </authorList>
    </citation>
    <scope>IDENTIFICATION</scope>
</reference>
<evidence type="ECO:0000313" key="13">
    <source>
        <dbReference type="Proteomes" id="UP000694398"/>
    </source>
</evidence>
<evidence type="ECO:0000256" key="7">
    <source>
        <dbReference type="ARBA" id="ARBA00023157"/>
    </source>
</evidence>